<proteinExistence type="predicted"/>
<evidence type="ECO:0000313" key="1">
    <source>
        <dbReference type="EMBL" id="KAD6454595.1"/>
    </source>
</evidence>
<organism evidence="1 2">
    <name type="scientific">Mikania micrantha</name>
    <name type="common">bitter vine</name>
    <dbReference type="NCBI Taxonomy" id="192012"/>
    <lineage>
        <taxon>Eukaryota</taxon>
        <taxon>Viridiplantae</taxon>
        <taxon>Streptophyta</taxon>
        <taxon>Embryophyta</taxon>
        <taxon>Tracheophyta</taxon>
        <taxon>Spermatophyta</taxon>
        <taxon>Magnoliopsida</taxon>
        <taxon>eudicotyledons</taxon>
        <taxon>Gunneridae</taxon>
        <taxon>Pentapetalae</taxon>
        <taxon>asterids</taxon>
        <taxon>campanulids</taxon>
        <taxon>Asterales</taxon>
        <taxon>Asteraceae</taxon>
        <taxon>Asteroideae</taxon>
        <taxon>Heliantheae alliance</taxon>
        <taxon>Eupatorieae</taxon>
        <taxon>Mikania</taxon>
    </lineage>
</organism>
<name>A0A5N6PLR3_9ASTR</name>
<reference evidence="1 2" key="1">
    <citation type="submission" date="2019-05" db="EMBL/GenBank/DDBJ databases">
        <title>Mikania micrantha, genome provides insights into the molecular mechanism of rapid growth.</title>
        <authorList>
            <person name="Liu B."/>
        </authorList>
    </citation>
    <scope>NUCLEOTIDE SEQUENCE [LARGE SCALE GENOMIC DNA]</scope>
    <source>
        <strain evidence="1">NLD-2019</strain>
        <tissue evidence="1">Leaf</tissue>
    </source>
</reference>
<dbReference type="AlphaFoldDB" id="A0A5N6PLR3"/>
<sequence length="101" mass="11535">MMNVGENRARNGVTGCPESKNEEKFLSIELLDSSRYAKDGLRVLGGTRWSKKISDFSGFLRGTRSLDLLFVAMKNNHFGPPIFILRPSDCMDRTKDRVYKF</sequence>
<dbReference type="EMBL" id="SZYD01000004">
    <property type="protein sequence ID" value="KAD6454595.1"/>
    <property type="molecule type" value="Genomic_DNA"/>
</dbReference>
<protein>
    <submittedName>
        <fullName evidence="1">Uncharacterized protein</fullName>
    </submittedName>
</protein>
<comment type="caution">
    <text evidence="1">The sequence shown here is derived from an EMBL/GenBank/DDBJ whole genome shotgun (WGS) entry which is preliminary data.</text>
</comment>
<keyword evidence="2" id="KW-1185">Reference proteome</keyword>
<dbReference type="Proteomes" id="UP000326396">
    <property type="component" value="Linkage Group LG12"/>
</dbReference>
<accession>A0A5N6PLR3</accession>
<evidence type="ECO:0000313" key="2">
    <source>
        <dbReference type="Proteomes" id="UP000326396"/>
    </source>
</evidence>
<gene>
    <name evidence="1" type="ORF">E3N88_09301</name>
</gene>